<organism evidence="2 3">
    <name type="scientific">Riccia fluitans</name>
    <dbReference type="NCBI Taxonomy" id="41844"/>
    <lineage>
        <taxon>Eukaryota</taxon>
        <taxon>Viridiplantae</taxon>
        <taxon>Streptophyta</taxon>
        <taxon>Embryophyta</taxon>
        <taxon>Marchantiophyta</taxon>
        <taxon>Marchantiopsida</taxon>
        <taxon>Marchantiidae</taxon>
        <taxon>Marchantiales</taxon>
        <taxon>Ricciaceae</taxon>
        <taxon>Riccia</taxon>
    </lineage>
</organism>
<accession>A0ABD1YRY0</accession>
<evidence type="ECO:0000313" key="2">
    <source>
        <dbReference type="EMBL" id="KAL2632167.1"/>
    </source>
</evidence>
<dbReference type="AlphaFoldDB" id="A0ABD1YRY0"/>
<protein>
    <submittedName>
        <fullName evidence="2">Uncharacterized protein</fullName>
    </submittedName>
</protein>
<gene>
    <name evidence="2" type="ORF">R1flu_016853</name>
</gene>
<feature type="compositionally biased region" description="Basic and acidic residues" evidence="1">
    <location>
        <begin position="64"/>
        <end position="81"/>
    </location>
</feature>
<keyword evidence="3" id="KW-1185">Reference proteome</keyword>
<evidence type="ECO:0000256" key="1">
    <source>
        <dbReference type="SAM" id="MobiDB-lite"/>
    </source>
</evidence>
<proteinExistence type="predicted"/>
<evidence type="ECO:0000313" key="3">
    <source>
        <dbReference type="Proteomes" id="UP001605036"/>
    </source>
</evidence>
<reference evidence="2 3" key="1">
    <citation type="submission" date="2024-09" db="EMBL/GenBank/DDBJ databases">
        <title>Chromosome-scale assembly of Riccia fluitans.</title>
        <authorList>
            <person name="Paukszto L."/>
            <person name="Sawicki J."/>
            <person name="Karawczyk K."/>
            <person name="Piernik-Szablinska J."/>
            <person name="Szczecinska M."/>
            <person name="Mazdziarz M."/>
        </authorList>
    </citation>
    <scope>NUCLEOTIDE SEQUENCE [LARGE SCALE GENOMIC DNA]</scope>
    <source>
        <strain evidence="2">Rf_01</strain>
        <tissue evidence="2">Aerial parts of the thallus</tissue>
    </source>
</reference>
<dbReference type="Proteomes" id="UP001605036">
    <property type="component" value="Unassembled WGS sequence"/>
</dbReference>
<comment type="caution">
    <text evidence="2">The sequence shown here is derived from an EMBL/GenBank/DDBJ whole genome shotgun (WGS) entry which is preliminary data.</text>
</comment>
<sequence length="81" mass="9376">MAHHQQSDEEEREVMIGRIQNCKANYRLTQGCAVLPRRTPERDALVLSSRSSLRERRVARKQTSQRERKERSAAAADLRAD</sequence>
<feature type="region of interest" description="Disordered" evidence="1">
    <location>
        <begin position="45"/>
        <end position="81"/>
    </location>
</feature>
<dbReference type="EMBL" id="JBHFFA010000004">
    <property type="protein sequence ID" value="KAL2632167.1"/>
    <property type="molecule type" value="Genomic_DNA"/>
</dbReference>
<name>A0ABD1YRY0_9MARC</name>